<proteinExistence type="predicted"/>
<dbReference type="VEuPathDB" id="FungiDB:PTTG_10612"/>
<gene>
    <name evidence="2" type="ORF">PTTG_10612</name>
</gene>
<evidence type="ECO:0000313" key="2">
    <source>
        <dbReference type="EMBL" id="OAV85275.1"/>
    </source>
</evidence>
<name>A0A180FXY4_PUCT1</name>
<evidence type="ECO:0000313" key="4">
    <source>
        <dbReference type="Proteomes" id="UP000005240"/>
    </source>
</evidence>
<feature type="compositionally biased region" description="Basic residues" evidence="1">
    <location>
        <begin position="109"/>
        <end position="118"/>
    </location>
</feature>
<evidence type="ECO:0000256" key="1">
    <source>
        <dbReference type="SAM" id="MobiDB-lite"/>
    </source>
</evidence>
<dbReference type="EMBL" id="ADAS02005428">
    <property type="protein sequence ID" value="OAV85275.1"/>
    <property type="molecule type" value="Genomic_DNA"/>
</dbReference>
<reference evidence="2" key="1">
    <citation type="submission" date="2009-11" db="EMBL/GenBank/DDBJ databases">
        <authorList>
            <consortium name="The Broad Institute Genome Sequencing Platform"/>
            <person name="Ward D."/>
            <person name="Feldgarden M."/>
            <person name="Earl A."/>
            <person name="Young S.K."/>
            <person name="Zeng Q."/>
            <person name="Koehrsen M."/>
            <person name="Alvarado L."/>
            <person name="Berlin A."/>
            <person name="Bochicchio J."/>
            <person name="Borenstein D."/>
            <person name="Chapman S.B."/>
            <person name="Chen Z."/>
            <person name="Engels R."/>
            <person name="Freedman E."/>
            <person name="Gellesch M."/>
            <person name="Goldberg J."/>
            <person name="Griggs A."/>
            <person name="Gujja S."/>
            <person name="Heilman E."/>
            <person name="Heiman D."/>
            <person name="Hepburn T."/>
            <person name="Howarth C."/>
            <person name="Jen D."/>
            <person name="Larson L."/>
            <person name="Lewis B."/>
            <person name="Mehta T."/>
            <person name="Park D."/>
            <person name="Pearson M."/>
            <person name="Roberts A."/>
            <person name="Saif S."/>
            <person name="Shea T."/>
            <person name="Shenoy N."/>
            <person name="Sisk P."/>
            <person name="Stolte C."/>
            <person name="Sykes S."/>
            <person name="Thomson T."/>
            <person name="Walk T."/>
            <person name="White J."/>
            <person name="Yandava C."/>
            <person name="Izard J."/>
            <person name="Baranova O.V."/>
            <person name="Blanton J.M."/>
            <person name="Tanner A.C."/>
            <person name="Dewhirst F.E."/>
            <person name="Haas B."/>
            <person name="Nusbaum C."/>
            <person name="Birren B."/>
        </authorList>
    </citation>
    <scope>NUCLEOTIDE SEQUENCE [LARGE SCALE GENOMIC DNA]</scope>
    <source>
        <strain evidence="2">1-1 BBBD Race 1</strain>
    </source>
</reference>
<evidence type="ECO:0000313" key="3">
    <source>
        <dbReference type="EnsemblFungi" id="PTTG_10612-t43_1-p1"/>
    </source>
</evidence>
<sequence length="118" mass="12782">TEPNKSESATAEPPPGTTLTDWEELEKAQKIAANAISASYKSYSTPKLSNQVDKHGRQMIAYPCKICGTKINHPTGDSSCSNLIKHAANCLRKQNKKSTVKPPSGTHKPVLHKPSKDS</sequence>
<dbReference type="AlphaFoldDB" id="A0A180FXY4"/>
<reference evidence="2" key="2">
    <citation type="submission" date="2016-05" db="EMBL/GenBank/DDBJ databases">
        <title>Comparative analysis highlights variable genome content of wheat rusts and divergence of the mating loci.</title>
        <authorList>
            <person name="Cuomo C.A."/>
            <person name="Bakkeren G."/>
            <person name="Szabo L."/>
            <person name="Khalil H."/>
            <person name="Joly D."/>
            <person name="Goldberg J."/>
            <person name="Young S."/>
            <person name="Zeng Q."/>
            <person name="Fellers J."/>
        </authorList>
    </citation>
    <scope>NUCLEOTIDE SEQUENCE [LARGE SCALE GENOMIC DNA]</scope>
    <source>
        <strain evidence="2">1-1 BBBD Race 1</strain>
    </source>
</reference>
<feature type="non-terminal residue" evidence="2">
    <location>
        <position position="1"/>
    </location>
</feature>
<keyword evidence="4" id="KW-1185">Reference proteome</keyword>
<protein>
    <recommendedName>
        <fullName evidence="5">BED-type domain-containing protein</fullName>
    </recommendedName>
</protein>
<reference evidence="3 4" key="3">
    <citation type="journal article" date="2017" name="G3 (Bethesda)">
        <title>Comparative analysis highlights variable genome content of wheat rusts and divergence of the mating loci.</title>
        <authorList>
            <person name="Cuomo C.A."/>
            <person name="Bakkeren G."/>
            <person name="Khalil H.B."/>
            <person name="Panwar V."/>
            <person name="Joly D."/>
            <person name="Linning R."/>
            <person name="Sakthikumar S."/>
            <person name="Song X."/>
            <person name="Adiconis X."/>
            <person name="Fan L."/>
            <person name="Goldberg J.M."/>
            <person name="Levin J.Z."/>
            <person name="Young S."/>
            <person name="Zeng Q."/>
            <person name="Anikster Y."/>
            <person name="Bruce M."/>
            <person name="Wang M."/>
            <person name="Yin C."/>
            <person name="McCallum B."/>
            <person name="Szabo L.J."/>
            <person name="Hulbert S."/>
            <person name="Chen X."/>
            <person name="Fellers J.P."/>
        </authorList>
    </citation>
    <scope>NUCLEOTIDE SEQUENCE</scope>
    <source>
        <strain evidence="4">Isolate 1-1 / race 1 (BBBD)</strain>
        <strain evidence="3">isolate 1-1 / race 1 (BBBD)</strain>
    </source>
</reference>
<evidence type="ECO:0008006" key="5">
    <source>
        <dbReference type="Google" id="ProtNLM"/>
    </source>
</evidence>
<dbReference type="Proteomes" id="UP000005240">
    <property type="component" value="Unassembled WGS sequence"/>
</dbReference>
<dbReference type="OrthoDB" id="2506990at2759"/>
<organism evidence="2">
    <name type="scientific">Puccinia triticina (isolate 1-1 / race 1 (BBBD))</name>
    <name type="common">Brown leaf rust fungus</name>
    <dbReference type="NCBI Taxonomy" id="630390"/>
    <lineage>
        <taxon>Eukaryota</taxon>
        <taxon>Fungi</taxon>
        <taxon>Dikarya</taxon>
        <taxon>Basidiomycota</taxon>
        <taxon>Pucciniomycotina</taxon>
        <taxon>Pucciniomycetes</taxon>
        <taxon>Pucciniales</taxon>
        <taxon>Pucciniaceae</taxon>
        <taxon>Puccinia</taxon>
    </lineage>
</organism>
<accession>A0A180FXY4</accession>
<reference evidence="3" key="4">
    <citation type="submission" date="2025-05" db="UniProtKB">
        <authorList>
            <consortium name="EnsemblFungi"/>
        </authorList>
    </citation>
    <scope>IDENTIFICATION</scope>
    <source>
        <strain evidence="3">isolate 1-1 / race 1 (BBBD)</strain>
    </source>
</reference>
<dbReference type="EnsemblFungi" id="PTTG_10612-t43_1">
    <property type="protein sequence ID" value="PTTG_10612-t43_1-p1"/>
    <property type="gene ID" value="PTTG_10612"/>
</dbReference>
<feature type="region of interest" description="Disordered" evidence="1">
    <location>
        <begin position="93"/>
        <end position="118"/>
    </location>
</feature>